<protein>
    <submittedName>
        <fullName evidence="1">Uncharacterized protein</fullName>
    </submittedName>
</protein>
<name>A0A158P557_TETUR</name>
<evidence type="ECO:0000313" key="1">
    <source>
        <dbReference type="EnsemblMetazoa" id="tetur14g04193.1"/>
    </source>
</evidence>
<organism evidence="1 2">
    <name type="scientific">Tetranychus urticae</name>
    <name type="common">Two-spotted spider mite</name>
    <dbReference type="NCBI Taxonomy" id="32264"/>
    <lineage>
        <taxon>Eukaryota</taxon>
        <taxon>Metazoa</taxon>
        <taxon>Ecdysozoa</taxon>
        <taxon>Arthropoda</taxon>
        <taxon>Chelicerata</taxon>
        <taxon>Arachnida</taxon>
        <taxon>Acari</taxon>
        <taxon>Acariformes</taxon>
        <taxon>Trombidiformes</taxon>
        <taxon>Prostigmata</taxon>
        <taxon>Eleutherengona</taxon>
        <taxon>Raphignathae</taxon>
        <taxon>Tetranychoidea</taxon>
        <taxon>Tetranychidae</taxon>
        <taxon>Tetranychus</taxon>
    </lineage>
</organism>
<reference evidence="1" key="2">
    <citation type="submission" date="2016-04" db="UniProtKB">
        <authorList>
            <consortium name="EnsemblMetazoa"/>
        </authorList>
    </citation>
    <scope>IDENTIFICATION</scope>
</reference>
<dbReference type="AlphaFoldDB" id="A0A158P557"/>
<dbReference type="Proteomes" id="UP000015104">
    <property type="component" value="Unassembled WGS sequence"/>
</dbReference>
<dbReference type="EnsemblMetazoa" id="tetur14g04193.1">
    <property type="protein sequence ID" value="tetur14g04193.1"/>
    <property type="gene ID" value="tetur14g04193"/>
</dbReference>
<accession>A0A158P557</accession>
<sequence length="233" mass="27292">MTKIDEMSEAEAAIRQEKSEKRTSFYKHKLFAFQFTLLDVAKQKEIVCRAVDTSYQKAKQKAAIKSLNQNENKRQIPKNLIGFPNYRGHCYFIPVFLPLFWNANFVDALIKATEIASACKSKFRIFYCIKGLFEAYRKASMDETFQSLMFLMNLLSNIYCILELKRLCYSRYFENEDDFPNEMNIGLPDNLNVFGPAYEKYAYSPLRHNRAQSGDRYSIGHCVLMIKHEGNWK</sequence>
<dbReference type="EMBL" id="CAEY01000211">
    <property type="status" value="NOT_ANNOTATED_CDS"/>
    <property type="molecule type" value="Genomic_DNA"/>
</dbReference>
<evidence type="ECO:0000313" key="2">
    <source>
        <dbReference type="Proteomes" id="UP000015104"/>
    </source>
</evidence>
<proteinExistence type="predicted"/>
<reference evidence="2" key="1">
    <citation type="submission" date="2011-08" db="EMBL/GenBank/DDBJ databases">
        <authorList>
            <person name="Rombauts S."/>
        </authorList>
    </citation>
    <scope>NUCLEOTIDE SEQUENCE</scope>
    <source>
        <strain evidence="2">London</strain>
    </source>
</reference>
<keyword evidence="2" id="KW-1185">Reference proteome</keyword>
<dbReference type="eggNOG" id="KOG0492">
    <property type="taxonomic scope" value="Eukaryota"/>
</dbReference>